<evidence type="ECO:0000259" key="6">
    <source>
        <dbReference type="PROSITE" id="PS51203"/>
    </source>
</evidence>
<dbReference type="STRING" id="1348612.A0A397GE71"/>
<dbReference type="InterPro" id="IPR007052">
    <property type="entry name" value="CS_dom"/>
</dbReference>
<dbReference type="InterPro" id="IPR037898">
    <property type="entry name" value="NudC_fam"/>
</dbReference>
<evidence type="ECO:0000256" key="3">
    <source>
        <dbReference type="ARBA" id="ARBA00059400"/>
    </source>
</evidence>
<dbReference type="PANTHER" id="PTHR12356">
    <property type="entry name" value="NUCLEAR MOVEMENT PROTEIN NUDC"/>
    <property type="match status" value="1"/>
</dbReference>
<name>A0A397GE71_9GLOM</name>
<sequence>MTENGADIKKTDYDSMTPEEQKEHDRILREKEEAEQAALPYKWKQTLQEVDITIPVPKGTRGRNLIVTIKKKSLLVGLKGQPPIIEGELCKEVKQEESTWTLEDQKEISIHLEKTNKQEWWKNVITTHPPIDTTKIQPENSKLSDLDGETRAMVEKMMFDQRQKQMGKKSSEELQKEQLLKNFAAQHPELDLSNAKIS</sequence>
<accession>A0A397GE71</accession>
<reference evidence="7 8" key="1">
    <citation type="submission" date="2018-08" db="EMBL/GenBank/DDBJ databases">
        <title>Genome and evolution of the arbuscular mycorrhizal fungus Diversispora epigaea (formerly Glomus versiforme) and its bacterial endosymbionts.</title>
        <authorList>
            <person name="Sun X."/>
            <person name="Fei Z."/>
            <person name="Harrison M."/>
        </authorList>
    </citation>
    <scope>NUCLEOTIDE SEQUENCE [LARGE SCALE GENOMIC DNA]</scope>
    <source>
        <strain evidence="7 8">IT104</strain>
    </source>
</reference>
<dbReference type="PANTHER" id="PTHR12356:SF3">
    <property type="entry name" value="NUCLEAR MIGRATION PROTEIN NUDC"/>
    <property type="match status" value="1"/>
</dbReference>
<comment type="subcellular location">
    <subcellularLocation>
        <location evidence="1">Cytoplasm</location>
    </subcellularLocation>
</comment>
<dbReference type="GO" id="GO:0005737">
    <property type="term" value="C:cytoplasm"/>
    <property type="evidence" value="ECO:0007669"/>
    <property type="project" value="UniProtKB-SubCell"/>
</dbReference>
<dbReference type="SUPFAM" id="SSF49764">
    <property type="entry name" value="HSP20-like chaperones"/>
    <property type="match status" value="1"/>
</dbReference>
<dbReference type="CDD" id="cd06467">
    <property type="entry name" value="p23_NUDC_like"/>
    <property type="match status" value="1"/>
</dbReference>
<dbReference type="Proteomes" id="UP000266861">
    <property type="component" value="Unassembled WGS sequence"/>
</dbReference>
<dbReference type="InterPro" id="IPR008978">
    <property type="entry name" value="HSP20-like_chaperone"/>
</dbReference>
<evidence type="ECO:0000313" key="7">
    <source>
        <dbReference type="EMBL" id="RHZ47948.1"/>
    </source>
</evidence>
<evidence type="ECO:0000256" key="1">
    <source>
        <dbReference type="ARBA" id="ARBA00004496"/>
    </source>
</evidence>
<dbReference type="Gene3D" id="2.60.40.790">
    <property type="match status" value="1"/>
</dbReference>
<evidence type="ECO:0000256" key="5">
    <source>
        <dbReference type="SAM" id="MobiDB-lite"/>
    </source>
</evidence>
<organism evidence="7 8">
    <name type="scientific">Diversispora epigaea</name>
    <dbReference type="NCBI Taxonomy" id="1348612"/>
    <lineage>
        <taxon>Eukaryota</taxon>
        <taxon>Fungi</taxon>
        <taxon>Fungi incertae sedis</taxon>
        <taxon>Mucoromycota</taxon>
        <taxon>Glomeromycotina</taxon>
        <taxon>Glomeromycetes</taxon>
        <taxon>Diversisporales</taxon>
        <taxon>Diversisporaceae</taxon>
        <taxon>Diversispora</taxon>
    </lineage>
</organism>
<feature type="domain" description="CS" evidence="6">
    <location>
        <begin position="36"/>
        <end position="125"/>
    </location>
</feature>
<evidence type="ECO:0000313" key="8">
    <source>
        <dbReference type="Proteomes" id="UP000266861"/>
    </source>
</evidence>
<dbReference type="GO" id="GO:0051082">
    <property type="term" value="F:unfolded protein binding"/>
    <property type="evidence" value="ECO:0007669"/>
    <property type="project" value="TreeGrafter"/>
</dbReference>
<dbReference type="FunFam" id="2.60.40.790:FF:000001">
    <property type="entry name" value="Nuclear migration protein nudC"/>
    <property type="match status" value="1"/>
</dbReference>
<comment type="caution">
    <text evidence="7">The sequence shown here is derived from an EMBL/GenBank/DDBJ whole genome shotgun (WGS) entry which is preliminary data.</text>
</comment>
<evidence type="ECO:0000256" key="4">
    <source>
        <dbReference type="ARBA" id="ARBA00068398"/>
    </source>
</evidence>
<comment type="function">
    <text evidence="3">Required for nuclear movement. May interact between microtubules and nuclei and/or may be involved in the generation of force used to move nuclei during interphase.</text>
</comment>
<protein>
    <recommendedName>
        <fullName evidence="4">Nuclear movement protein nudC</fullName>
    </recommendedName>
</protein>
<gene>
    <name evidence="7" type="ORF">Glove_564g27</name>
</gene>
<dbReference type="GO" id="GO:0006457">
    <property type="term" value="P:protein folding"/>
    <property type="evidence" value="ECO:0007669"/>
    <property type="project" value="TreeGrafter"/>
</dbReference>
<dbReference type="AlphaFoldDB" id="A0A397GE71"/>
<evidence type="ECO:0000256" key="2">
    <source>
        <dbReference type="ARBA" id="ARBA00022490"/>
    </source>
</evidence>
<dbReference type="Pfam" id="PF04969">
    <property type="entry name" value="CS"/>
    <property type="match status" value="1"/>
</dbReference>
<dbReference type="OrthoDB" id="416217at2759"/>
<proteinExistence type="predicted"/>
<dbReference type="EMBL" id="PQFF01000479">
    <property type="protein sequence ID" value="RHZ47948.1"/>
    <property type="molecule type" value="Genomic_DNA"/>
</dbReference>
<dbReference type="PROSITE" id="PS51203">
    <property type="entry name" value="CS"/>
    <property type="match status" value="1"/>
</dbReference>
<keyword evidence="2" id="KW-0963">Cytoplasm</keyword>
<feature type="region of interest" description="Disordered" evidence="5">
    <location>
        <begin position="1"/>
        <end position="26"/>
    </location>
</feature>
<keyword evidence="8" id="KW-1185">Reference proteome</keyword>